<accession>A0A0F7ZJH0</accession>
<gene>
    <name evidence="2" type="ORF">HIM_06206</name>
</gene>
<evidence type="ECO:0000256" key="1">
    <source>
        <dbReference type="SAM" id="MobiDB-lite"/>
    </source>
</evidence>
<dbReference type="OrthoDB" id="1918685at2759"/>
<sequence length="382" mass="41731">MDGLDPNAITLSPGSEPFTLTPVIEDMVRTRFCVPGSIFVVEGIDAVPVTETGRWQAIRILLGDGELCIQALLDGALHRFVQTGEVSVGCYVRLQNFELRWRKVLDGTNEESMAFLVLRDLVTIGSNAAVAALHSPEPSRDSASPDETEPIIETGNLQQASAPTLGPETPTKPRPPELTQADTEDADLEDAFDSFEALTFPVKKKTPKTPRSSRPPPSSQAAAPKSVLPVALPRDWHDPQTPLKLTTLRSIPHLPYAQNWTCNVLVIIASLSPVEPSHLPPYRQRTARLADPSTTKQVHLTVFLDPDGFSPKVGSAVLLTGVKNHRFDGGSLKKYASDGKAGAQWWFEDPWDMTWCDVAGIKQWWADLEAAMAELDACPSDI</sequence>
<evidence type="ECO:0000313" key="3">
    <source>
        <dbReference type="Proteomes" id="UP000054481"/>
    </source>
</evidence>
<dbReference type="AlphaFoldDB" id="A0A0F7ZJH0"/>
<reference evidence="2 3" key="1">
    <citation type="journal article" date="2014" name="Genome Biol. Evol.">
        <title>Comparative genomics and transcriptomics analyses reveal divergent lifestyle features of nematode endoparasitic fungus Hirsutella minnesotensis.</title>
        <authorList>
            <person name="Lai Y."/>
            <person name="Liu K."/>
            <person name="Zhang X."/>
            <person name="Zhang X."/>
            <person name="Li K."/>
            <person name="Wang N."/>
            <person name="Shu C."/>
            <person name="Wu Y."/>
            <person name="Wang C."/>
            <person name="Bushley K.E."/>
            <person name="Xiang M."/>
            <person name="Liu X."/>
        </authorList>
    </citation>
    <scope>NUCLEOTIDE SEQUENCE [LARGE SCALE GENOMIC DNA]</scope>
    <source>
        <strain evidence="2 3">3608</strain>
    </source>
</reference>
<organism evidence="2 3">
    <name type="scientific">Hirsutella minnesotensis 3608</name>
    <dbReference type="NCBI Taxonomy" id="1043627"/>
    <lineage>
        <taxon>Eukaryota</taxon>
        <taxon>Fungi</taxon>
        <taxon>Dikarya</taxon>
        <taxon>Ascomycota</taxon>
        <taxon>Pezizomycotina</taxon>
        <taxon>Sordariomycetes</taxon>
        <taxon>Hypocreomycetidae</taxon>
        <taxon>Hypocreales</taxon>
        <taxon>Ophiocordycipitaceae</taxon>
        <taxon>Hirsutella</taxon>
    </lineage>
</organism>
<feature type="region of interest" description="Disordered" evidence="1">
    <location>
        <begin position="199"/>
        <end position="225"/>
    </location>
</feature>
<dbReference type="EMBL" id="KQ030526">
    <property type="protein sequence ID" value="KJZ74396.1"/>
    <property type="molecule type" value="Genomic_DNA"/>
</dbReference>
<proteinExistence type="predicted"/>
<feature type="region of interest" description="Disordered" evidence="1">
    <location>
        <begin position="155"/>
        <end position="181"/>
    </location>
</feature>
<name>A0A0F7ZJH0_9HYPO</name>
<evidence type="ECO:0000313" key="2">
    <source>
        <dbReference type="EMBL" id="KJZ74396.1"/>
    </source>
</evidence>
<keyword evidence="3" id="KW-1185">Reference proteome</keyword>
<dbReference type="Proteomes" id="UP000054481">
    <property type="component" value="Unassembled WGS sequence"/>
</dbReference>
<protein>
    <submittedName>
        <fullName evidence="2">Uncharacterized protein</fullName>
    </submittedName>
</protein>